<feature type="domain" description="N-acetyltransferase" evidence="1">
    <location>
        <begin position="23"/>
        <end position="185"/>
    </location>
</feature>
<dbReference type="Gene3D" id="3.40.630.30">
    <property type="match status" value="1"/>
</dbReference>
<evidence type="ECO:0000313" key="3">
    <source>
        <dbReference type="Proteomes" id="UP000473574"/>
    </source>
</evidence>
<dbReference type="AlphaFoldDB" id="A0A6M0S8J2"/>
<dbReference type="Proteomes" id="UP000473574">
    <property type="component" value="Unassembled WGS sequence"/>
</dbReference>
<sequence>MSLIQTIELSVGSSGELIRADLVNLSDKHVEDYEQHWQPRLQEFSQEDQNLSWRFKEQLANRQANYESYAVEYDGMTQGMMLLETQYHWSMFTPGQRLVYVETVVSAPWNRIYIQRPPHIKGVGRGLIEFARQRSQVLGYNGLVGLHSLPGAVQFYEKLGMMRLELDPQEIVDADEDIPYFEYMGQTQEQESRDE</sequence>
<dbReference type="InterPro" id="IPR016181">
    <property type="entry name" value="Acyl_CoA_acyltransferase"/>
</dbReference>
<dbReference type="RefSeq" id="WP_163665137.1">
    <property type="nucleotide sequence ID" value="NZ_QZCE01000002.1"/>
</dbReference>
<organism evidence="2 3">
    <name type="scientific">Adonisia turfae CCMR0082</name>
    <dbReference type="NCBI Taxonomy" id="2304604"/>
    <lineage>
        <taxon>Bacteria</taxon>
        <taxon>Bacillati</taxon>
        <taxon>Cyanobacteriota</taxon>
        <taxon>Adonisia</taxon>
        <taxon>Adonisia turfae</taxon>
    </lineage>
</organism>
<dbReference type="PROSITE" id="PS51186">
    <property type="entry name" value="GNAT"/>
    <property type="match status" value="1"/>
</dbReference>
<gene>
    <name evidence="2" type="ORF">D0962_18095</name>
</gene>
<proteinExistence type="predicted"/>
<name>A0A6M0S8J2_9CYAN</name>
<evidence type="ECO:0000313" key="2">
    <source>
        <dbReference type="EMBL" id="NEZ64676.1"/>
    </source>
</evidence>
<keyword evidence="2" id="KW-0808">Transferase</keyword>
<comment type="caution">
    <text evidence="2">The sequence shown here is derived from an EMBL/GenBank/DDBJ whole genome shotgun (WGS) entry which is preliminary data.</text>
</comment>
<dbReference type="GO" id="GO:0016747">
    <property type="term" value="F:acyltransferase activity, transferring groups other than amino-acyl groups"/>
    <property type="evidence" value="ECO:0007669"/>
    <property type="project" value="InterPro"/>
</dbReference>
<dbReference type="InterPro" id="IPR000182">
    <property type="entry name" value="GNAT_dom"/>
</dbReference>
<dbReference type="SUPFAM" id="SSF55729">
    <property type="entry name" value="Acyl-CoA N-acyltransferases (Nat)"/>
    <property type="match status" value="1"/>
</dbReference>
<reference evidence="2 3" key="1">
    <citation type="journal article" date="2020" name="Microb. Ecol.">
        <title>Ecogenomics of the Marine Benthic Filamentous Cyanobacterium Adonisia.</title>
        <authorList>
            <person name="Walter J.M."/>
            <person name="Coutinho F.H."/>
            <person name="Leomil L."/>
            <person name="Hargreaves P.I."/>
            <person name="Campeao M.E."/>
            <person name="Vieira V.V."/>
            <person name="Silva B.S."/>
            <person name="Fistarol G.O."/>
            <person name="Salomon P.S."/>
            <person name="Sawabe T."/>
            <person name="Mino S."/>
            <person name="Hosokawa M."/>
            <person name="Miyashita H."/>
            <person name="Maruyama F."/>
            <person name="van Verk M.C."/>
            <person name="Dutilh B.E."/>
            <person name="Thompson C.C."/>
            <person name="Thompson F.L."/>
        </authorList>
    </citation>
    <scope>NUCLEOTIDE SEQUENCE [LARGE SCALE GENOMIC DNA]</scope>
    <source>
        <strain evidence="2 3">CCMR0082</strain>
    </source>
</reference>
<evidence type="ECO:0000259" key="1">
    <source>
        <dbReference type="PROSITE" id="PS51186"/>
    </source>
</evidence>
<dbReference type="EMBL" id="QZCE01000002">
    <property type="protein sequence ID" value="NEZ64676.1"/>
    <property type="molecule type" value="Genomic_DNA"/>
</dbReference>
<protein>
    <submittedName>
        <fullName evidence="2">GNAT family N-acetyltransferase</fullName>
    </submittedName>
</protein>
<accession>A0A6M0S8J2</accession>